<keyword evidence="7 9" id="KW-0472">Membrane</keyword>
<feature type="transmembrane region" description="Helical" evidence="9">
    <location>
        <begin position="246"/>
        <end position="268"/>
    </location>
</feature>
<feature type="compositionally biased region" description="Basic and acidic residues" evidence="8">
    <location>
        <begin position="1"/>
        <end position="11"/>
    </location>
</feature>
<dbReference type="GO" id="GO:0005789">
    <property type="term" value="C:endoplasmic reticulum membrane"/>
    <property type="evidence" value="ECO:0007669"/>
    <property type="project" value="UniProtKB-SubCell"/>
</dbReference>
<feature type="transmembrane region" description="Helical" evidence="9">
    <location>
        <begin position="213"/>
        <end position="234"/>
    </location>
</feature>
<dbReference type="InterPro" id="IPR004853">
    <property type="entry name" value="Sugar_P_trans_dom"/>
</dbReference>
<proteinExistence type="inferred from homology"/>
<feature type="transmembrane region" description="Helical" evidence="9">
    <location>
        <begin position="154"/>
        <end position="171"/>
    </location>
</feature>
<dbReference type="InterPro" id="IPR050186">
    <property type="entry name" value="TPT_transporter"/>
</dbReference>
<protein>
    <recommendedName>
        <fullName evidence="10">Sugar phosphate transporter domain-containing protein</fullName>
    </recommendedName>
</protein>
<name>A0AA43QNF3_9LECA</name>
<keyword evidence="12" id="KW-1185">Reference proteome</keyword>
<reference evidence="11" key="1">
    <citation type="journal article" date="2023" name="Genome Biol. Evol.">
        <title>First Whole Genome Sequence and Flow Cytometry Genome Size Data for the Lichen-Forming Fungus Ramalina farinacea (Ascomycota).</title>
        <authorList>
            <person name="Llewellyn T."/>
            <person name="Mian S."/>
            <person name="Hill R."/>
            <person name="Leitch I.J."/>
            <person name="Gaya E."/>
        </authorList>
    </citation>
    <scope>NUCLEOTIDE SEQUENCE</scope>
    <source>
        <strain evidence="11">LIQ254RAFAR</strain>
    </source>
</reference>
<dbReference type="AlphaFoldDB" id="A0AA43QNF3"/>
<comment type="caution">
    <text evidence="11">The sequence shown here is derived from an EMBL/GenBank/DDBJ whole genome shotgun (WGS) entry which is preliminary data.</text>
</comment>
<feature type="region of interest" description="Disordered" evidence="8">
    <location>
        <begin position="1"/>
        <end position="28"/>
    </location>
</feature>
<organism evidence="11 12">
    <name type="scientific">Ramalina farinacea</name>
    <dbReference type="NCBI Taxonomy" id="258253"/>
    <lineage>
        <taxon>Eukaryota</taxon>
        <taxon>Fungi</taxon>
        <taxon>Dikarya</taxon>
        <taxon>Ascomycota</taxon>
        <taxon>Pezizomycotina</taxon>
        <taxon>Lecanoromycetes</taxon>
        <taxon>OSLEUM clade</taxon>
        <taxon>Lecanoromycetidae</taxon>
        <taxon>Lecanorales</taxon>
        <taxon>Lecanorineae</taxon>
        <taxon>Ramalinaceae</taxon>
        <taxon>Ramalina</taxon>
    </lineage>
</organism>
<evidence type="ECO:0000313" key="12">
    <source>
        <dbReference type="Proteomes" id="UP001161017"/>
    </source>
</evidence>
<keyword evidence="6 9" id="KW-1133">Transmembrane helix</keyword>
<evidence type="ECO:0000313" key="11">
    <source>
        <dbReference type="EMBL" id="MDI1487490.1"/>
    </source>
</evidence>
<dbReference type="Proteomes" id="UP001161017">
    <property type="component" value="Unassembled WGS sequence"/>
</dbReference>
<feature type="transmembrane region" description="Helical" evidence="9">
    <location>
        <begin position="125"/>
        <end position="147"/>
    </location>
</feature>
<comment type="similarity">
    <text evidence="3">Belongs to the TPT transporter family. SLC35D subfamily.</text>
</comment>
<feature type="transmembrane region" description="Helical" evidence="9">
    <location>
        <begin position="302"/>
        <end position="319"/>
    </location>
</feature>
<feature type="transmembrane region" description="Helical" evidence="9">
    <location>
        <begin position="98"/>
        <end position="119"/>
    </location>
</feature>
<evidence type="ECO:0000256" key="3">
    <source>
        <dbReference type="ARBA" id="ARBA00010425"/>
    </source>
</evidence>
<dbReference type="PANTHER" id="PTHR11132">
    <property type="entry name" value="SOLUTE CARRIER FAMILY 35"/>
    <property type="match status" value="1"/>
</dbReference>
<feature type="domain" description="Sugar phosphate transporter" evidence="10">
    <location>
        <begin position="95"/>
        <end position="317"/>
    </location>
</feature>
<evidence type="ECO:0000256" key="2">
    <source>
        <dbReference type="ARBA" id="ARBA00004477"/>
    </source>
</evidence>
<evidence type="ECO:0000256" key="8">
    <source>
        <dbReference type="SAM" id="MobiDB-lite"/>
    </source>
</evidence>
<evidence type="ECO:0000256" key="1">
    <source>
        <dbReference type="ARBA" id="ARBA00003420"/>
    </source>
</evidence>
<accession>A0AA43QNF3</accession>
<comment type="subcellular location">
    <subcellularLocation>
        <location evidence="2">Endoplasmic reticulum membrane</location>
        <topology evidence="2">Multi-pass membrane protein</topology>
    </subcellularLocation>
</comment>
<comment type="function">
    <text evidence="1">Involved in the import of GDP-mannose from the cytoplasm into the Golgi lumen.</text>
</comment>
<evidence type="ECO:0000256" key="7">
    <source>
        <dbReference type="ARBA" id="ARBA00023136"/>
    </source>
</evidence>
<feature type="transmembrane region" description="Helical" evidence="9">
    <location>
        <begin position="348"/>
        <end position="369"/>
    </location>
</feature>
<evidence type="ECO:0000256" key="9">
    <source>
        <dbReference type="SAM" id="Phobius"/>
    </source>
</evidence>
<evidence type="ECO:0000256" key="5">
    <source>
        <dbReference type="ARBA" id="ARBA00022692"/>
    </source>
</evidence>
<sequence>MTDPEKKERLSPEYMRSGPSSPTAPVLPTVNPSVEKTVHESPANKIHPAFYVMYVLAKTHFLSYFKTDCTDERHLQHMDHFELYNHPLQQMDPRHSQISAIVPIGAAFSLSLICGNLTYLYLSVAFIQMLKACTPVAVLLAGWAMGVQKPDIKVLLNVSVIVVGVIIASIGEIKFVLIGVLFQIGGIIFEAIRLVMVERLLSSAEYKMDPLVSLYYFAPVCAFMNFCVALVFELPRIQLEEVYHVGLWNLFGNGCLAFALNVSVVFLIGRTSGLVMTLCGVLKDILLVAASIAIWHTVISPLQYFGYSVALCGLVYYKLGGATIKSKLADANMSWAEYGVKHPIQRKLIVLGITMGFFVTLMFGLAPTIGYDPNMIRDAIKSKAKTDVN</sequence>
<feature type="transmembrane region" description="Helical" evidence="9">
    <location>
        <begin position="275"/>
        <end position="296"/>
    </location>
</feature>
<feature type="transmembrane region" description="Helical" evidence="9">
    <location>
        <begin position="177"/>
        <end position="201"/>
    </location>
</feature>
<keyword evidence="5 9" id="KW-0812">Transmembrane</keyword>
<evidence type="ECO:0000256" key="6">
    <source>
        <dbReference type="ARBA" id="ARBA00022989"/>
    </source>
</evidence>
<dbReference type="Pfam" id="PF03151">
    <property type="entry name" value="TPT"/>
    <property type="match status" value="1"/>
</dbReference>
<comment type="subunit">
    <text evidence="4">Homooligomer.</text>
</comment>
<dbReference type="InterPro" id="IPR037185">
    <property type="entry name" value="EmrE-like"/>
</dbReference>
<dbReference type="SUPFAM" id="SSF103481">
    <property type="entry name" value="Multidrug resistance efflux transporter EmrE"/>
    <property type="match status" value="1"/>
</dbReference>
<gene>
    <name evidence="11" type="ORF">OHK93_006760</name>
</gene>
<evidence type="ECO:0000259" key="10">
    <source>
        <dbReference type="Pfam" id="PF03151"/>
    </source>
</evidence>
<evidence type="ECO:0000256" key="4">
    <source>
        <dbReference type="ARBA" id="ARBA00011182"/>
    </source>
</evidence>
<dbReference type="EMBL" id="JAPUFD010000005">
    <property type="protein sequence ID" value="MDI1487490.1"/>
    <property type="molecule type" value="Genomic_DNA"/>
</dbReference>